<dbReference type="EMBL" id="JXLP01000030">
    <property type="protein sequence ID" value="KIL72944.1"/>
    <property type="molecule type" value="Genomic_DNA"/>
</dbReference>
<evidence type="ECO:0000313" key="2">
    <source>
        <dbReference type="Proteomes" id="UP000031982"/>
    </source>
</evidence>
<reference evidence="1 2" key="1">
    <citation type="submission" date="2015-01" db="EMBL/GenBank/DDBJ databases">
        <title>Genome Assembly of Bacillus badius MTCC 1458.</title>
        <authorList>
            <person name="Verma A."/>
            <person name="Khatri I."/>
            <person name="Mual P."/>
            <person name="Subramanian S."/>
            <person name="Krishnamurthi S."/>
        </authorList>
    </citation>
    <scope>NUCLEOTIDE SEQUENCE [LARGE SCALE GENOMIC DNA]</scope>
    <source>
        <strain evidence="1 2">MTCC 1458</strain>
    </source>
</reference>
<gene>
    <name evidence="1" type="ORF">SD77_3417</name>
</gene>
<evidence type="ECO:0000313" key="1">
    <source>
        <dbReference type="EMBL" id="KIL72944.1"/>
    </source>
</evidence>
<sequence length="47" mass="5749">MGKHFFVTHAESLGETFQSKRVILRKVNYIHFYLNSQLPEKHRNWLF</sequence>
<organism evidence="1 2">
    <name type="scientific">Bacillus badius</name>
    <dbReference type="NCBI Taxonomy" id="1455"/>
    <lineage>
        <taxon>Bacteria</taxon>
        <taxon>Bacillati</taxon>
        <taxon>Bacillota</taxon>
        <taxon>Bacilli</taxon>
        <taxon>Bacillales</taxon>
        <taxon>Bacillaceae</taxon>
        <taxon>Pseudobacillus</taxon>
    </lineage>
</organism>
<name>A0ABR5ANX0_BACBA</name>
<accession>A0ABR5ANX0</accession>
<protein>
    <submittedName>
        <fullName evidence="1">Uncharacterized protein</fullName>
    </submittedName>
</protein>
<proteinExistence type="predicted"/>
<dbReference type="Proteomes" id="UP000031982">
    <property type="component" value="Unassembled WGS sequence"/>
</dbReference>
<comment type="caution">
    <text evidence="1">The sequence shown here is derived from an EMBL/GenBank/DDBJ whole genome shotgun (WGS) entry which is preliminary data.</text>
</comment>
<keyword evidence="2" id="KW-1185">Reference proteome</keyword>